<dbReference type="InterPro" id="IPR036322">
    <property type="entry name" value="WD40_repeat_dom_sf"/>
</dbReference>
<dbReference type="PROSITE" id="PS50896">
    <property type="entry name" value="LISH"/>
    <property type="match status" value="1"/>
</dbReference>
<evidence type="ECO:0000313" key="6">
    <source>
        <dbReference type="EMBL" id="PAA79798.1"/>
    </source>
</evidence>
<feature type="compositionally biased region" description="Low complexity" evidence="4">
    <location>
        <begin position="714"/>
        <end position="723"/>
    </location>
</feature>
<evidence type="ECO:0000259" key="5">
    <source>
        <dbReference type="PROSITE" id="PS50897"/>
    </source>
</evidence>
<dbReference type="InterPro" id="IPR006594">
    <property type="entry name" value="LisH"/>
</dbReference>
<organism evidence="6 7">
    <name type="scientific">Macrostomum lignano</name>
    <dbReference type="NCBI Taxonomy" id="282301"/>
    <lineage>
        <taxon>Eukaryota</taxon>
        <taxon>Metazoa</taxon>
        <taxon>Spiralia</taxon>
        <taxon>Lophotrochozoa</taxon>
        <taxon>Platyhelminthes</taxon>
        <taxon>Rhabditophora</taxon>
        <taxon>Macrostomorpha</taxon>
        <taxon>Macrostomida</taxon>
        <taxon>Macrostomidae</taxon>
        <taxon>Macrostomum</taxon>
    </lineage>
</organism>
<dbReference type="PROSITE" id="PS50897">
    <property type="entry name" value="CTLH"/>
    <property type="match status" value="1"/>
</dbReference>
<feature type="repeat" description="WD" evidence="3">
    <location>
        <begin position="521"/>
        <end position="553"/>
    </location>
</feature>
<dbReference type="InterPro" id="IPR015943">
    <property type="entry name" value="WD40/YVTN_repeat-like_dom_sf"/>
</dbReference>
<dbReference type="PANTHER" id="PTHR22838:SF0">
    <property type="entry name" value="WD REPEAT-CONTAINING PROTEIN 26"/>
    <property type="match status" value="1"/>
</dbReference>
<evidence type="ECO:0000313" key="7">
    <source>
        <dbReference type="Proteomes" id="UP000215902"/>
    </source>
</evidence>
<comment type="caution">
    <text evidence="6">The sequence shown here is derived from an EMBL/GenBank/DDBJ whole genome shotgun (WGS) entry which is preliminary data.</text>
</comment>
<dbReference type="Pfam" id="PF00400">
    <property type="entry name" value="WD40"/>
    <property type="match status" value="3"/>
</dbReference>
<protein>
    <recommendedName>
        <fullName evidence="5">CTLH domain-containing protein</fullName>
    </recommendedName>
</protein>
<evidence type="ECO:0000256" key="2">
    <source>
        <dbReference type="ARBA" id="ARBA00022737"/>
    </source>
</evidence>
<feature type="domain" description="CTLH" evidence="5">
    <location>
        <begin position="67"/>
        <end position="126"/>
    </location>
</feature>
<keyword evidence="1 3" id="KW-0853">WD repeat</keyword>
<dbReference type="GO" id="GO:0043161">
    <property type="term" value="P:proteasome-mediated ubiquitin-dependent protein catabolic process"/>
    <property type="evidence" value="ECO:0007669"/>
    <property type="project" value="TreeGrafter"/>
</dbReference>
<evidence type="ECO:0000256" key="3">
    <source>
        <dbReference type="PROSITE-ProRule" id="PRU00221"/>
    </source>
</evidence>
<feature type="repeat" description="WD" evidence="3">
    <location>
        <begin position="245"/>
        <end position="276"/>
    </location>
</feature>
<dbReference type="OrthoDB" id="972532at2759"/>
<dbReference type="STRING" id="282301.A0A267G147"/>
<dbReference type="Proteomes" id="UP000215902">
    <property type="component" value="Unassembled WGS sequence"/>
</dbReference>
<sequence length="735" mass="78930">MENGSGCLNGSGAADSAEKAQQQQQCPAVQLSERNREAVRVIGQYLRELGLARSAEALVLEAGCPLESGAAAQFRSSVLLGDWDGAEASLASLRRALWRESSWSEIAFRLAEQRYLELLESGAHIAALCVLRGKLTPLQFSPDRLHRLSGLIMCSGPEELRQLSGWSGAAGGTRQALLDSVEQFFPPSVMLPPKRLSVLLDQAVRAQVSRCRHHNTSLSPDQLTLLADHSCQAAASVPSVCSQVLDAHQDEVHVCQFSPNGRFLATGGRDCVAIVWLVEAAANPPGAPRVRHHLTLRIGEERGGVAWLAWSPDSRLLLACAAEEATEVIVWEAETGDCIKKLKHRDEDSLTTAAWLPDSNHFVVGGNRGHFYLCSVDVGFEKAWDFIRVVALATRREDDGGTAVLAADTFARIRRYRFDTMQDETLFREDGPVMSMSISQDETLLAVCVASAGVHLWDLRLRVCRRRLHGLTHGAYLLHASIGGPNQDFVASGSHDARVCVWHHGCQAGDGAQQHLLPDKLSGHGGLVSCVSWNPRHHGMLASASDDCTVRIWLPASLAAAALAASADGTGPGGAGFSSNGCCSSTGYNMQQRQAERRAPGLHGLSAAGAGVRCRLLDAHGLQDSYRPPGPGPAPGRAHHHRVSTEHQVGGAGARGWIAADGSPRGDARWPPPRARPPAAARQPAARLRGQRRPAPPPPKRPRLARDGGQRLQRCGPGRLPARARPRCPDDTSLG</sequence>
<name>A0A267G147_9PLAT</name>
<dbReference type="InterPro" id="IPR001680">
    <property type="entry name" value="WD40_rpt"/>
</dbReference>
<gene>
    <name evidence="6" type="ORF">BOX15_Mlig010189g1</name>
</gene>
<feature type="compositionally biased region" description="Low complexity" evidence="4">
    <location>
        <begin position="677"/>
        <end position="688"/>
    </location>
</feature>
<dbReference type="InterPro" id="IPR006595">
    <property type="entry name" value="CTLH_C"/>
</dbReference>
<evidence type="ECO:0000256" key="1">
    <source>
        <dbReference type="ARBA" id="ARBA00022574"/>
    </source>
</evidence>
<dbReference type="EMBL" id="NIVC01000616">
    <property type="protein sequence ID" value="PAA79798.1"/>
    <property type="molecule type" value="Genomic_DNA"/>
</dbReference>
<reference evidence="6 7" key="1">
    <citation type="submission" date="2017-06" db="EMBL/GenBank/DDBJ databases">
        <title>A platform for efficient transgenesis in Macrostomum lignano, a flatworm model organism for stem cell research.</title>
        <authorList>
            <person name="Berezikov E."/>
        </authorList>
    </citation>
    <scope>NUCLEOTIDE SEQUENCE [LARGE SCALE GENOMIC DNA]</scope>
    <source>
        <strain evidence="6">DV1</strain>
        <tissue evidence="6">Whole organism</tissue>
    </source>
</reference>
<dbReference type="SUPFAM" id="SSF50978">
    <property type="entry name" value="WD40 repeat-like"/>
    <property type="match status" value="1"/>
</dbReference>
<dbReference type="AlphaFoldDB" id="A0A267G147"/>
<accession>A0A267G147</accession>
<dbReference type="SMART" id="SM00320">
    <property type="entry name" value="WD40"/>
    <property type="match status" value="6"/>
</dbReference>
<dbReference type="InterPro" id="IPR051350">
    <property type="entry name" value="WD_repeat-ST_regulator"/>
</dbReference>
<dbReference type="PROSITE" id="PS50082">
    <property type="entry name" value="WD_REPEATS_2"/>
    <property type="match status" value="2"/>
</dbReference>
<dbReference type="PANTHER" id="PTHR22838">
    <property type="entry name" value="WD REPEAT PROTEIN 26-RELATED"/>
    <property type="match status" value="1"/>
</dbReference>
<evidence type="ECO:0000256" key="4">
    <source>
        <dbReference type="SAM" id="MobiDB-lite"/>
    </source>
</evidence>
<keyword evidence="2" id="KW-0677">Repeat</keyword>
<feature type="region of interest" description="Disordered" evidence="4">
    <location>
        <begin position="622"/>
        <end position="735"/>
    </location>
</feature>
<keyword evidence="7" id="KW-1185">Reference proteome</keyword>
<proteinExistence type="predicted"/>
<dbReference type="PROSITE" id="PS50294">
    <property type="entry name" value="WD_REPEATS_REGION"/>
    <property type="match status" value="2"/>
</dbReference>
<dbReference type="GO" id="GO:0034657">
    <property type="term" value="C:GID complex"/>
    <property type="evidence" value="ECO:0007669"/>
    <property type="project" value="TreeGrafter"/>
</dbReference>
<dbReference type="Gene3D" id="2.130.10.10">
    <property type="entry name" value="YVTN repeat-like/Quinoprotein amine dehydrogenase"/>
    <property type="match status" value="2"/>
</dbReference>